<sequence length="547" mass="59857">MGPNSSASYGGVPTDLRGKAVALDPVYDVLWSFDPFSSIFTAFANTTRTLVSPEVALPQLPGVRIRKDHAATGLLACLDLASSMVSQSEGEVGPARAEVMVKGSCESCSASPSHQPLPWQPHRMEHRVLRISEVAQIRRMRRNIRPGRADDLAARMVADVLPMQDARQPARHVGGPFLNLMVNLPPPAMMKNPVFGEAKEDSVDLSIAQRFVGEMQVGWTYHALAVEAIQFMSEMDVVIHGVGVYTSSSRQENYNVRLKLLEHGSEYQYLREETEAKVLRETRQVQVNSFSPIASLLLKTPVRITAHCWYIAYLEIEGPQSYCGTEGCESVTTKVNTHAVTFHFRPSALCNNGTNVDSGQIPWILFRLPPDHPTSDLPPNPQRKAPSHLPLPSPRPPAGGEDSPHSAHSNEEAPMPLNFLSSMSKPIDVYHISRRFSRHINADAFSSLLSLLDWSWSSLLSALPSPPSSPTADPEHLRHSGFLCAASLRLLRAFIGEVAGSGDAAGDSSWALVSLFGNSVWKQRTKHSTPSRITLPHTDPALDDGGP</sequence>
<feature type="region of interest" description="Disordered" evidence="1">
    <location>
        <begin position="372"/>
        <end position="414"/>
    </location>
</feature>
<dbReference type="GO" id="GO:0005634">
    <property type="term" value="C:nucleus"/>
    <property type="evidence" value="ECO:0007669"/>
    <property type="project" value="TreeGrafter"/>
</dbReference>
<organism evidence="3">
    <name type="scientific">Cyprideis torosa</name>
    <dbReference type="NCBI Taxonomy" id="163714"/>
    <lineage>
        <taxon>Eukaryota</taxon>
        <taxon>Metazoa</taxon>
        <taxon>Ecdysozoa</taxon>
        <taxon>Arthropoda</taxon>
        <taxon>Crustacea</taxon>
        <taxon>Oligostraca</taxon>
        <taxon>Ostracoda</taxon>
        <taxon>Podocopa</taxon>
        <taxon>Podocopida</taxon>
        <taxon>Cytherocopina</taxon>
        <taxon>Cytheroidea</taxon>
        <taxon>Cytherideidae</taxon>
        <taxon>Cyprideis</taxon>
    </lineage>
</organism>
<feature type="compositionally biased region" description="Basic and acidic residues" evidence="1">
    <location>
        <begin position="402"/>
        <end position="411"/>
    </location>
</feature>
<dbReference type="GO" id="GO:0061630">
    <property type="term" value="F:ubiquitin protein ligase activity"/>
    <property type="evidence" value="ECO:0007669"/>
    <property type="project" value="TreeGrafter"/>
</dbReference>
<name>A0A7R8ZSB5_9CRUS</name>
<evidence type="ECO:0000259" key="2">
    <source>
        <dbReference type="Pfam" id="PF08005"/>
    </source>
</evidence>
<dbReference type="PANTHER" id="PTHR45943">
    <property type="entry name" value="E3 UBIQUITIN-PROTEIN LIGASE MYCBP2"/>
    <property type="match status" value="1"/>
</dbReference>
<reference evidence="3" key="1">
    <citation type="submission" date="2020-11" db="EMBL/GenBank/DDBJ databases">
        <authorList>
            <person name="Tran Van P."/>
        </authorList>
    </citation>
    <scope>NUCLEOTIDE SEQUENCE</scope>
</reference>
<dbReference type="OrthoDB" id="636773at2759"/>
<proteinExistence type="predicted"/>
<dbReference type="EMBL" id="OB669365">
    <property type="protein sequence ID" value="CAD7234645.1"/>
    <property type="molecule type" value="Genomic_DNA"/>
</dbReference>
<dbReference type="PANTHER" id="PTHR45943:SF1">
    <property type="entry name" value="E3 UBIQUITIN-PROTEIN LIGASE MYCBP2"/>
    <property type="match status" value="1"/>
</dbReference>
<dbReference type="InterPro" id="IPR038648">
    <property type="entry name" value="PHR_sf"/>
</dbReference>
<dbReference type="GO" id="GO:0008582">
    <property type="term" value="P:regulation of synaptic assembly at neuromuscular junction"/>
    <property type="evidence" value="ECO:0007669"/>
    <property type="project" value="TreeGrafter"/>
</dbReference>
<dbReference type="AlphaFoldDB" id="A0A7R8ZSB5"/>
<feature type="non-terminal residue" evidence="3">
    <location>
        <position position="547"/>
    </location>
</feature>
<dbReference type="Pfam" id="PF08005">
    <property type="entry name" value="PHR"/>
    <property type="match status" value="1"/>
</dbReference>
<dbReference type="InterPro" id="IPR012983">
    <property type="entry name" value="PHR"/>
</dbReference>
<feature type="region of interest" description="Disordered" evidence="1">
    <location>
        <begin position="527"/>
        <end position="547"/>
    </location>
</feature>
<dbReference type="GO" id="GO:0005886">
    <property type="term" value="C:plasma membrane"/>
    <property type="evidence" value="ECO:0007669"/>
    <property type="project" value="TreeGrafter"/>
</dbReference>
<dbReference type="GO" id="GO:0007411">
    <property type="term" value="P:axon guidance"/>
    <property type="evidence" value="ECO:0007669"/>
    <property type="project" value="TreeGrafter"/>
</dbReference>
<gene>
    <name evidence="3" type="ORF">CTOB1V02_LOCUS12461</name>
</gene>
<dbReference type="Gene3D" id="2.60.120.820">
    <property type="entry name" value="PHR domain"/>
    <property type="match status" value="1"/>
</dbReference>
<evidence type="ECO:0000256" key="1">
    <source>
        <dbReference type="SAM" id="MobiDB-lite"/>
    </source>
</evidence>
<protein>
    <recommendedName>
        <fullName evidence="2">PHR domain-containing protein</fullName>
    </recommendedName>
</protein>
<accession>A0A7R8ZSB5</accession>
<feature type="domain" description="PHR" evidence="2">
    <location>
        <begin position="210"/>
        <end position="367"/>
    </location>
</feature>
<evidence type="ECO:0000313" key="3">
    <source>
        <dbReference type="EMBL" id="CAD7234645.1"/>
    </source>
</evidence>